<evidence type="ECO:0000259" key="1">
    <source>
        <dbReference type="PROSITE" id="PS50041"/>
    </source>
</evidence>
<sequence>MSLLSKTVLRSLANTAQALTSRIYISSSGEGAAQKYLLLLFLMNHYVPVRCQDCTPIMANLDKFIKFDNMGTTYYTSKAHYSDAVQSAAMCKSICGHLSEIEDKKEEELVHALLKRLNYGGVLIEGTNKYDKSKWESERTLKKINYVNWCRGEPNNHLKNENCLTYMKNWACMWDIPCVYDYRAFDIHYLCEVKNT</sequence>
<dbReference type="CDD" id="cd00037">
    <property type="entry name" value="CLECT"/>
    <property type="match status" value="1"/>
</dbReference>
<evidence type="ECO:0000313" key="3">
    <source>
        <dbReference type="Proteomes" id="UP001497497"/>
    </source>
</evidence>
<dbReference type="AlphaFoldDB" id="A0AAV2IMC2"/>
<dbReference type="Gene3D" id="3.10.100.10">
    <property type="entry name" value="Mannose-Binding Protein A, subunit A"/>
    <property type="match status" value="1"/>
</dbReference>
<dbReference type="Pfam" id="PF00059">
    <property type="entry name" value="Lectin_C"/>
    <property type="match status" value="1"/>
</dbReference>
<dbReference type="InterPro" id="IPR001304">
    <property type="entry name" value="C-type_lectin-like"/>
</dbReference>
<protein>
    <recommendedName>
        <fullName evidence="1">C-type lectin domain-containing protein</fullName>
    </recommendedName>
</protein>
<dbReference type="PROSITE" id="PS50041">
    <property type="entry name" value="C_TYPE_LECTIN_2"/>
    <property type="match status" value="1"/>
</dbReference>
<feature type="domain" description="C-type lectin" evidence="1">
    <location>
        <begin position="69"/>
        <end position="175"/>
    </location>
</feature>
<dbReference type="InterPro" id="IPR016186">
    <property type="entry name" value="C-type_lectin-like/link_sf"/>
</dbReference>
<dbReference type="EMBL" id="CAXITT010000856">
    <property type="protein sequence ID" value="CAL1546792.1"/>
    <property type="molecule type" value="Genomic_DNA"/>
</dbReference>
<dbReference type="SUPFAM" id="SSF56436">
    <property type="entry name" value="C-type lectin-like"/>
    <property type="match status" value="1"/>
</dbReference>
<proteinExistence type="predicted"/>
<evidence type="ECO:0000313" key="2">
    <source>
        <dbReference type="EMBL" id="CAL1546792.1"/>
    </source>
</evidence>
<accession>A0AAV2IMC2</accession>
<dbReference type="InterPro" id="IPR016187">
    <property type="entry name" value="CTDL_fold"/>
</dbReference>
<keyword evidence="3" id="KW-1185">Reference proteome</keyword>
<gene>
    <name evidence="2" type="ORF">GSLYS_00020169001</name>
</gene>
<comment type="caution">
    <text evidence="2">The sequence shown here is derived from an EMBL/GenBank/DDBJ whole genome shotgun (WGS) entry which is preliminary data.</text>
</comment>
<organism evidence="2 3">
    <name type="scientific">Lymnaea stagnalis</name>
    <name type="common">Great pond snail</name>
    <name type="synonym">Helix stagnalis</name>
    <dbReference type="NCBI Taxonomy" id="6523"/>
    <lineage>
        <taxon>Eukaryota</taxon>
        <taxon>Metazoa</taxon>
        <taxon>Spiralia</taxon>
        <taxon>Lophotrochozoa</taxon>
        <taxon>Mollusca</taxon>
        <taxon>Gastropoda</taxon>
        <taxon>Heterobranchia</taxon>
        <taxon>Euthyneura</taxon>
        <taxon>Panpulmonata</taxon>
        <taxon>Hygrophila</taxon>
        <taxon>Lymnaeoidea</taxon>
        <taxon>Lymnaeidae</taxon>
        <taxon>Lymnaea</taxon>
    </lineage>
</organism>
<dbReference type="Proteomes" id="UP001497497">
    <property type="component" value="Unassembled WGS sequence"/>
</dbReference>
<name>A0AAV2IMC2_LYMST</name>
<reference evidence="2 3" key="1">
    <citation type="submission" date="2024-04" db="EMBL/GenBank/DDBJ databases">
        <authorList>
            <consortium name="Genoscope - CEA"/>
            <person name="William W."/>
        </authorList>
    </citation>
    <scope>NUCLEOTIDE SEQUENCE [LARGE SCALE GENOMIC DNA]</scope>
</reference>